<dbReference type="PANTHER" id="PTHR43179:SF12">
    <property type="entry name" value="GALACTOFURANOSYLTRANSFERASE GLFT2"/>
    <property type="match status" value="1"/>
</dbReference>
<feature type="domain" description="Glycosyltransferase 2-like" evidence="5">
    <location>
        <begin position="10"/>
        <end position="169"/>
    </location>
</feature>
<dbReference type="RefSeq" id="WP_263127157.1">
    <property type="nucleotide sequence ID" value="NZ_CP106856.1"/>
</dbReference>
<dbReference type="SUPFAM" id="SSF53448">
    <property type="entry name" value="Nucleotide-diphospho-sugar transferases"/>
    <property type="match status" value="1"/>
</dbReference>
<name>A0ABY6FPH7_9MICC</name>
<dbReference type="Gene3D" id="3.90.550.10">
    <property type="entry name" value="Spore Coat Polysaccharide Biosynthesis Protein SpsA, Chain A"/>
    <property type="match status" value="1"/>
</dbReference>
<organism evidence="6 7">
    <name type="scientific">Arthrobacter koreensis</name>
    <dbReference type="NCBI Taxonomy" id="199136"/>
    <lineage>
        <taxon>Bacteria</taxon>
        <taxon>Bacillati</taxon>
        <taxon>Actinomycetota</taxon>
        <taxon>Actinomycetes</taxon>
        <taxon>Micrococcales</taxon>
        <taxon>Micrococcaceae</taxon>
        <taxon>Arthrobacter</taxon>
    </lineage>
</organism>
<dbReference type="InterPro" id="IPR001173">
    <property type="entry name" value="Glyco_trans_2-like"/>
</dbReference>
<evidence type="ECO:0000256" key="2">
    <source>
        <dbReference type="ARBA" id="ARBA00006739"/>
    </source>
</evidence>
<evidence type="ECO:0000256" key="3">
    <source>
        <dbReference type="ARBA" id="ARBA00022676"/>
    </source>
</evidence>
<dbReference type="InterPro" id="IPR029044">
    <property type="entry name" value="Nucleotide-diphossugar_trans"/>
</dbReference>
<keyword evidence="3 6" id="KW-0328">Glycosyltransferase</keyword>
<evidence type="ECO:0000313" key="6">
    <source>
        <dbReference type="EMBL" id="UYB35104.1"/>
    </source>
</evidence>
<dbReference type="GO" id="GO:0016757">
    <property type="term" value="F:glycosyltransferase activity"/>
    <property type="evidence" value="ECO:0007669"/>
    <property type="project" value="UniProtKB-KW"/>
</dbReference>
<dbReference type="EMBL" id="CP106856">
    <property type="protein sequence ID" value="UYB35104.1"/>
    <property type="molecule type" value="Genomic_DNA"/>
</dbReference>
<evidence type="ECO:0000313" key="7">
    <source>
        <dbReference type="Proteomes" id="UP001063368"/>
    </source>
</evidence>
<comment type="similarity">
    <text evidence="2">Belongs to the glycosyltransferase 2 family.</text>
</comment>
<dbReference type="PANTHER" id="PTHR43179">
    <property type="entry name" value="RHAMNOSYLTRANSFERASE WBBL"/>
    <property type="match status" value="1"/>
</dbReference>
<evidence type="ECO:0000256" key="1">
    <source>
        <dbReference type="ARBA" id="ARBA00004776"/>
    </source>
</evidence>
<evidence type="ECO:0000259" key="5">
    <source>
        <dbReference type="Pfam" id="PF00535"/>
    </source>
</evidence>
<dbReference type="Pfam" id="PF00535">
    <property type="entry name" value="Glycos_transf_2"/>
    <property type="match status" value="1"/>
</dbReference>
<protein>
    <submittedName>
        <fullName evidence="6">Glycosyltransferase</fullName>
        <ecNumber evidence="6">2.4.-.-</ecNumber>
    </submittedName>
</protein>
<dbReference type="EC" id="2.4.-.-" evidence="6"/>
<reference evidence="6" key="1">
    <citation type="submission" date="2022-09" db="EMBL/GenBank/DDBJ databases">
        <authorList>
            <person name="Li D."/>
            <person name="Cheng J."/>
            <person name="Li Y."/>
        </authorList>
    </citation>
    <scope>NUCLEOTIDE SEQUENCE</scope>
    <source>
        <strain evidence="6">DL</strain>
    </source>
</reference>
<sequence>MPESVAVAAVTFDRPDDVKTLLGALAAQSAGVSTVALVDSGTSPVKDIAESSAANVNYVRSETNLGGAGGFSLAILTAMASGADWIWIMDDDAHPEDPGCLQALLDGASERGLDVILPLVVAPGKPDTLSFHFRVDGRLTHDRAEVAKAGFIPGVGHFFNGALIRRDVFFRVGLPDLRLFIRGDETDFMIRLRKAGIPFGTLTSVALSHPAAWSEVQEILGGRLHVLVPDTEFKRFFFYRNRGHLTRRYRRVRSLAADAAGYPIHFARTRDLRGFRSWLRAYAGGFRGKTFGPPSDQGF</sequence>
<evidence type="ECO:0000256" key="4">
    <source>
        <dbReference type="ARBA" id="ARBA00022679"/>
    </source>
</evidence>
<comment type="pathway">
    <text evidence="1">Cell wall biogenesis; cell wall polysaccharide biosynthesis.</text>
</comment>
<proteinExistence type="inferred from homology"/>
<keyword evidence="4 6" id="KW-0808">Transferase</keyword>
<keyword evidence="7" id="KW-1185">Reference proteome</keyword>
<gene>
    <name evidence="6" type="ORF">N9A08_10710</name>
</gene>
<dbReference type="Proteomes" id="UP001063368">
    <property type="component" value="Chromosome"/>
</dbReference>
<accession>A0ABY6FPH7</accession>